<dbReference type="InterPro" id="IPR013549">
    <property type="entry name" value="DUF1731"/>
</dbReference>
<dbReference type="Pfam" id="PF01370">
    <property type="entry name" value="Epimerase"/>
    <property type="match status" value="1"/>
</dbReference>
<dbReference type="CDD" id="cd05242">
    <property type="entry name" value="SDR_a8"/>
    <property type="match status" value="1"/>
</dbReference>
<protein>
    <submittedName>
        <fullName evidence="4">TIGR01777 family protein</fullName>
    </submittedName>
</protein>
<dbReference type="Proteomes" id="UP000318521">
    <property type="component" value="Unassembled WGS sequence"/>
</dbReference>
<name>A0A553ZUN9_9BACI</name>
<evidence type="ECO:0000259" key="2">
    <source>
        <dbReference type="Pfam" id="PF01370"/>
    </source>
</evidence>
<feature type="domain" description="NAD-dependent epimerase/dehydratase" evidence="2">
    <location>
        <begin position="3"/>
        <end position="225"/>
    </location>
</feature>
<sequence>MKIAITGGSGFIGQKLSQQLADSGHELIILTRTLDNKPAQSHITYVEWLTDGSEPEKHLEGIDAIVNLAGESIMGRWTKEKKQKILDSRVEATREVLSIIQKLKQKPEVLLNASAIGYYGISETADFVEGDEPEHKNFLSEVSITWEQEAKKALEYGVRVVYGRIGIVLDDQAGALPKMIIPYKLFAGGRLGTGRQWFSWVHIDDLTAMYQFALENKSISGPFNITAPNPMQMQEFGHTLAKVMNRPHWLPAPTFALSIVLGEMSTLLVEGQKVYPRKAKDNGYTFKYSELKPALEHLTGS</sequence>
<evidence type="ECO:0000313" key="4">
    <source>
        <dbReference type="EMBL" id="TSB45201.1"/>
    </source>
</evidence>
<dbReference type="Pfam" id="PF08338">
    <property type="entry name" value="DUF1731"/>
    <property type="match status" value="1"/>
</dbReference>
<dbReference type="NCBIfam" id="TIGR01777">
    <property type="entry name" value="yfcH"/>
    <property type="match status" value="1"/>
</dbReference>
<comment type="similarity">
    <text evidence="1">Belongs to the NAD(P)-dependent epimerase/dehydratase family. SDR39U1 subfamily.</text>
</comment>
<dbReference type="InterPro" id="IPR036291">
    <property type="entry name" value="NAD(P)-bd_dom_sf"/>
</dbReference>
<dbReference type="Gene3D" id="3.40.50.720">
    <property type="entry name" value="NAD(P)-binding Rossmann-like Domain"/>
    <property type="match status" value="1"/>
</dbReference>
<dbReference type="InterPro" id="IPR001509">
    <property type="entry name" value="Epimerase_deHydtase"/>
</dbReference>
<evidence type="ECO:0000256" key="1">
    <source>
        <dbReference type="ARBA" id="ARBA00009353"/>
    </source>
</evidence>
<feature type="domain" description="DUF1731" evidence="3">
    <location>
        <begin position="252"/>
        <end position="298"/>
    </location>
</feature>
<accession>A0A553ZUN9</accession>
<proteinExistence type="inferred from homology"/>
<keyword evidence="5" id="KW-1185">Reference proteome</keyword>
<dbReference type="PANTHER" id="PTHR11092">
    <property type="entry name" value="SUGAR NUCLEOTIDE EPIMERASE RELATED"/>
    <property type="match status" value="1"/>
</dbReference>
<comment type="caution">
    <text evidence="4">The sequence shown here is derived from an EMBL/GenBank/DDBJ whole genome shotgun (WGS) entry which is preliminary data.</text>
</comment>
<dbReference type="PANTHER" id="PTHR11092:SF0">
    <property type="entry name" value="EPIMERASE FAMILY PROTEIN SDR39U1"/>
    <property type="match status" value="1"/>
</dbReference>
<organism evidence="4 5">
    <name type="scientific">Alkalicoccobacillus porphyridii</name>
    <dbReference type="NCBI Taxonomy" id="2597270"/>
    <lineage>
        <taxon>Bacteria</taxon>
        <taxon>Bacillati</taxon>
        <taxon>Bacillota</taxon>
        <taxon>Bacilli</taxon>
        <taxon>Bacillales</taxon>
        <taxon>Bacillaceae</taxon>
        <taxon>Alkalicoccobacillus</taxon>
    </lineage>
</organism>
<dbReference type="EMBL" id="VLXZ01000013">
    <property type="protein sequence ID" value="TSB45201.1"/>
    <property type="molecule type" value="Genomic_DNA"/>
</dbReference>
<evidence type="ECO:0000259" key="3">
    <source>
        <dbReference type="Pfam" id="PF08338"/>
    </source>
</evidence>
<dbReference type="InterPro" id="IPR010099">
    <property type="entry name" value="SDR39U1"/>
</dbReference>
<reference evidence="4 5" key="1">
    <citation type="submission" date="2019-07" db="EMBL/GenBank/DDBJ databases">
        <authorList>
            <person name="Park Y.J."/>
            <person name="Jeong S.E."/>
            <person name="Jung H.S."/>
        </authorList>
    </citation>
    <scope>NUCLEOTIDE SEQUENCE [LARGE SCALE GENOMIC DNA]</scope>
    <source>
        <strain evidence="5">P16(2019)</strain>
    </source>
</reference>
<evidence type="ECO:0000313" key="5">
    <source>
        <dbReference type="Proteomes" id="UP000318521"/>
    </source>
</evidence>
<dbReference type="RefSeq" id="WP_143850096.1">
    <property type="nucleotide sequence ID" value="NZ_VLXZ01000013.1"/>
</dbReference>
<dbReference type="AlphaFoldDB" id="A0A553ZUN9"/>
<gene>
    <name evidence="4" type="ORF">FN960_17195</name>
</gene>
<dbReference type="SUPFAM" id="SSF51735">
    <property type="entry name" value="NAD(P)-binding Rossmann-fold domains"/>
    <property type="match status" value="1"/>
</dbReference>
<dbReference type="OrthoDB" id="9801773at2"/>